<dbReference type="KEGG" id="mcs:DR90_551"/>
<reference evidence="3 4" key="1">
    <citation type="submission" date="2018-12" db="EMBL/GenBank/DDBJ databases">
        <title>Persistence of Moraxella catarrhalis in Chronic Obstructive Pulmonary Disease and Regulation of the Hag/MID Adhesin.</title>
        <authorList>
            <person name="Murphy T."/>
            <person name="Zhao X."/>
            <person name="Vyas G."/>
            <person name="Aluvathingal J."/>
            <person name="Nadendla S."/>
            <person name="Tallon L."/>
            <person name="Tettelin H."/>
        </authorList>
    </citation>
    <scope>NUCLEOTIDE SEQUENCE [LARGE SCALE GENOMIC DNA]</scope>
    <source>
        <strain evidence="3 4">46P58B1</strain>
    </source>
</reference>
<dbReference type="InterPro" id="IPR055041">
    <property type="entry name" value="Ape1_N"/>
</dbReference>
<dbReference type="Gene3D" id="2.60.120.1360">
    <property type="match status" value="1"/>
</dbReference>
<feature type="domain" description="Peptidoglycan O-acetylesterase N-terminal" evidence="2">
    <location>
        <begin position="71"/>
        <end position="184"/>
    </location>
</feature>
<dbReference type="Gene3D" id="3.40.50.1110">
    <property type="entry name" value="SGNH hydrolase"/>
    <property type="match status" value="1"/>
</dbReference>
<protein>
    <submittedName>
        <fullName evidence="3">GDSL-like Lipase/Acylhydrolase family protein</fullName>
    </submittedName>
</protein>
<accession>A0A3A9Q7R0</accession>
<evidence type="ECO:0000259" key="2">
    <source>
        <dbReference type="Pfam" id="PF22753"/>
    </source>
</evidence>
<feature type="domain" description="SGNH hydrolase-type esterase" evidence="1">
    <location>
        <begin position="191"/>
        <end position="358"/>
    </location>
</feature>
<name>A0A3A9Q7R0_MORCA</name>
<sequence length="407" mass="45031">MKQFFALSVLAMSMSTSANYLTNYQDPNTDQLIQALNNNRIHIVQLGDSHTAGDSMTEALRSQLQSRYGNGGMGWAMPMYFSGQRMARYGYDNYQWTPISSRRNQNEDYTLGGLIAKPNFSGSTLTIKAKNQEPMQSMTVSIRQSATDGLFKISDADGNHLILEAPIKNDTWQTTTFDAKLPFTLTAEGSMTNTAIGGWWGRSKHELGAIVSSLGINGAELSHWSRWNQNAWQQELATIAPELIILAYGTNEAYNNLSAERIATVLDERIEQIRQASPHSAIMIVSSPEVLKNTAGSCGVRPPTLHAIQEVQRQTAQNKHTLFWDWQSAMGGSCSMKQWMKSGKATKDGVHFTHLGYQQLGRQMADDIISLSALNSSSHLTPPPQMISPSPISIAPSLSTTRTFYQK</sequence>
<dbReference type="EMBL" id="CP034662">
    <property type="protein sequence ID" value="AZQ92532.1"/>
    <property type="molecule type" value="Genomic_DNA"/>
</dbReference>
<dbReference type="Proteomes" id="UP000280228">
    <property type="component" value="Chromosome"/>
</dbReference>
<organism evidence="3 4">
    <name type="scientific">Moraxella catarrhalis</name>
    <name type="common">Branhamella catarrhalis</name>
    <dbReference type="NCBI Taxonomy" id="480"/>
    <lineage>
        <taxon>Bacteria</taxon>
        <taxon>Pseudomonadati</taxon>
        <taxon>Pseudomonadota</taxon>
        <taxon>Gammaproteobacteria</taxon>
        <taxon>Moraxellales</taxon>
        <taxon>Moraxellaceae</taxon>
        <taxon>Moraxella</taxon>
    </lineage>
</organism>
<evidence type="ECO:0000313" key="3">
    <source>
        <dbReference type="EMBL" id="AZQ92532.1"/>
    </source>
</evidence>
<dbReference type="InterPro" id="IPR051532">
    <property type="entry name" value="Ester_Hydrolysis_Enzymes"/>
</dbReference>
<dbReference type="PANTHER" id="PTHR30383">
    <property type="entry name" value="THIOESTERASE 1/PROTEASE 1/LYSOPHOSPHOLIPASE L1"/>
    <property type="match status" value="1"/>
</dbReference>
<keyword evidence="3" id="KW-0378">Hydrolase</keyword>
<dbReference type="Pfam" id="PF13472">
    <property type="entry name" value="Lipase_GDSL_2"/>
    <property type="match status" value="1"/>
</dbReference>
<dbReference type="RefSeq" id="WP_003660331.1">
    <property type="nucleotide sequence ID" value="NZ_CP007669.1"/>
</dbReference>
<proteinExistence type="predicted"/>
<dbReference type="KEGG" id="mcat:MC25239_01332"/>
<dbReference type="AlphaFoldDB" id="A0A3A9Q7R0"/>
<gene>
    <name evidence="3" type="ORF">EJK53_1504</name>
</gene>
<dbReference type="SUPFAM" id="SSF52266">
    <property type="entry name" value="SGNH hydrolase"/>
    <property type="match status" value="1"/>
</dbReference>
<evidence type="ECO:0000313" key="4">
    <source>
        <dbReference type="Proteomes" id="UP000280228"/>
    </source>
</evidence>
<evidence type="ECO:0000259" key="1">
    <source>
        <dbReference type="Pfam" id="PF13472"/>
    </source>
</evidence>
<dbReference type="PANTHER" id="PTHR30383:SF29">
    <property type="entry name" value="SGNH HYDROLASE-TYPE ESTERASE DOMAIN-CONTAINING PROTEIN"/>
    <property type="match status" value="1"/>
</dbReference>
<dbReference type="GO" id="GO:0016788">
    <property type="term" value="F:hydrolase activity, acting on ester bonds"/>
    <property type="evidence" value="ECO:0007669"/>
    <property type="project" value="UniProtKB-ARBA"/>
</dbReference>
<dbReference type="Pfam" id="PF22753">
    <property type="entry name" value="Ape1_N"/>
    <property type="match status" value="1"/>
</dbReference>
<dbReference type="InterPro" id="IPR013830">
    <property type="entry name" value="SGNH_hydro"/>
</dbReference>
<dbReference type="InterPro" id="IPR036514">
    <property type="entry name" value="SGNH_hydro_sf"/>
</dbReference>
<dbReference type="OMA" id="INIVHIG"/>